<reference evidence="13 14" key="1">
    <citation type="journal article" date="2012" name="BMC Genomics">
        <title>The genome sequence of Propionibacterium acidipropionici provides insights into its biotechnological and industrial potential.</title>
        <authorList>
            <person name="Parizzi L.P."/>
            <person name="Grassi M.C."/>
            <person name="Llerena L.A."/>
            <person name="Carazzolle M.F."/>
            <person name="Queiroz V.L."/>
            <person name="Lunardi I."/>
            <person name="Zeidler A.F."/>
            <person name="Teixeira P.J."/>
            <person name="Mieczkowski P."/>
            <person name="Rincones J."/>
            <person name="Pereira G.A."/>
        </authorList>
    </citation>
    <scope>NUCLEOTIDE SEQUENCE [LARGE SCALE GENOMIC DNA]</scope>
    <source>
        <strain evidence="14">ATCC 4875 / DSM 20272 / JCM 6432 / NBRC 12425 / NCIMB 8070</strain>
    </source>
</reference>
<feature type="active site" description="For GATase activity" evidence="9">
    <location>
        <position position="2"/>
    </location>
</feature>
<organism evidence="13 14">
    <name type="scientific">Acidipropionibacterium acidipropionici (strain ATCC 4875 / DSM 20272 / JCM 6432 / NBRC 12425 / NCIMB 8070 / 4)</name>
    <name type="common">Propionibacterium acidipropionici</name>
    <dbReference type="NCBI Taxonomy" id="1171373"/>
    <lineage>
        <taxon>Bacteria</taxon>
        <taxon>Bacillati</taxon>
        <taxon>Actinomycetota</taxon>
        <taxon>Actinomycetes</taxon>
        <taxon>Propionibacteriales</taxon>
        <taxon>Propionibacteriaceae</taxon>
        <taxon>Acidipropionibacterium</taxon>
    </lineage>
</organism>
<feature type="binding site" evidence="10">
    <location>
        <position position="95"/>
    </location>
    <ligand>
        <name>L-glutamine</name>
        <dbReference type="ChEBI" id="CHEBI:58359"/>
    </ligand>
</feature>
<evidence type="ECO:0000256" key="6">
    <source>
        <dbReference type="ARBA" id="ARBA00022888"/>
    </source>
</evidence>
<evidence type="ECO:0000256" key="7">
    <source>
        <dbReference type="ARBA" id="ARBA00022962"/>
    </source>
</evidence>
<dbReference type="EC" id="6.3.5.4" evidence="3"/>
<protein>
    <recommendedName>
        <fullName evidence="3">asparagine synthase (glutamine-hydrolyzing)</fullName>
        <ecNumber evidence="3">6.3.5.4</ecNumber>
    </recommendedName>
</protein>
<dbReference type="KEGG" id="pbo:PACID_19520"/>
<keyword evidence="7 9" id="KW-0315">Glutamine amidotransferase</keyword>
<dbReference type="HOGENOM" id="CLU_014658_3_1_11"/>
<evidence type="ECO:0000256" key="8">
    <source>
        <dbReference type="ARBA" id="ARBA00048741"/>
    </source>
</evidence>
<evidence type="ECO:0000313" key="13">
    <source>
        <dbReference type="EMBL" id="AFV89751.1"/>
    </source>
</evidence>
<evidence type="ECO:0000313" key="14">
    <source>
        <dbReference type="Proteomes" id="UP000000214"/>
    </source>
</evidence>
<evidence type="ECO:0000256" key="11">
    <source>
        <dbReference type="PIRSR" id="PIRSR001589-3"/>
    </source>
</evidence>
<dbReference type="Pfam" id="PF13537">
    <property type="entry name" value="GATase_7"/>
    <property type="match status" value="1"/>
</dbReference>
<sequence length="618" mass="68306">MCGIAGVFCARGAPDRGGLERMADSLRHRGPDEASVWAAGPIGLAHTRLSIIDVAGSHQPMHSPDGAWSIVFNGEIFNYRELRRGLDHPFRTQGDTEVLMAGLMRHGIGFVDRLRGQFAFAAHHHPSGTLHLVRDRLGVLPLYYRHDGRGVVFGSEVKAITAYTARAPGVDPDSLDAYLEGRSVPAPHTLYAGVAKLPPAHRAEIGETGCPVLHRYWTPPPVANPGIGADEVVEEADRLIRDAVRAALVADVPVGSYLSGGVDSSLIVAIMKQLRGNSPVETFAAGFGDPRLDELNWAQRVSDRIGTRHHTVAVRAEDFIDLWPSLTWHRDAPISEPADIAVFRLAASAGKHVKVVLSGEGGDELFGGYPKYRYATWARAARRIPSGPRRAVGRLLDARLPPRLGRQRIALRALSAGSEADQLATWFAPFTREERGGLIGRPPSPDRLRRAPEGVDDVDRMLRNDLAGWLPDNLLERGDRMTMAASVELRPPLLDHRLVEFAFGLPSALKVRDRVPKWLLKQVARRYLPDDVVFRPKVGFRVPLDRWFRAGLRETARDRLVGGDSFVGSALDRRAVIRLLDRHESGRHDEEIRIWTLLSLEVWHEVCVAGWATPRRAP</sequence>
<dbReference type="GO" id="GO:0005524">
    <property type="term" value="F:ATP binding"/>
    <property type="evidence" value="ECO:0007669"/>
    <property type="project" value="UniProtKB-KW"/>
</dbReference>
<comment type="pathway">
    <text evidence="1">Amino-acid biosynthesis; L-asparagine biosynthesis; L-asparagine from L-aspartate (L-Gln route): step 1/1.</text>
</comment>
<dbReference type="Gene3D" id="3.60.20.10">
    <property type="entry name" value="Glutamine Phosphoribosylpyrophosphate, subunit 1, domain 1"/>
    <property type="match status" value="1"/>
</dbReference>
<evidence type="ECO:0000256" key="2">
    <source>
        <dbReference type="ARBA" id="ARBA00005752"/>
    </source>
</evidence>
<evidence type="ECO:0000256" key="5">
    <source>
        <dbReference type="ARBA" id="ARBA00022840"/>
    </source>
</evidence>
<keyword evidence="6 9" id="KW-0061">Asparagine biosynthesis</keyword>
<feature type="domain" description="Glutamine amidotransferase type-2" evidence="12">
    <location>
        <begin position="2"/>
        <end position="181"/>
    </location>
</feature>
<gene>
    <name evidence="13" type="ordered locus">PACID_19520</name>
</gene>
<evidence type="ECO:0000256" key="4">
    <source>
        <dbReference type="ARBA" id="ARBA00022741"/>
    </source>
</evidence>
<dbReference type="Pfam" id="PF00733">
    <property type="entry name" value="Asn_synthase"/>
    <property type="match status" value="1"/>
</dbReference>
<dbReference type="InterPro" id="IPR001962">
    <property type="entry name" value="Asn_synthase"/>
</dbReference>
<dbReference type="AlphaFoldDB" id="K7RTN0"/>
<evidence type="ECO:0000256" key="9">
    <source>
        <dbReference type="PIRSR" id="PIRSR001589-1"/>
    </source>
</evidence>
<dbReference type="Gene3D" id="3.40.50.620">
    <property type="entry name" value="HUPs"/>
    <property type="match status" value="1"/>
</dbReference>
<dbReference type="GO" id="GO:0005829">
    <property type="term" value="C:cytosol"/>
    <property type="evidence" value="ECO:0007669"/>
    <property type="project" value="TreeGrafter"/>
</dbReference>
<dbReference type="STRING" id="1171373.PACID_19520"/>
<accession>K7RTN0</accession>
<evidence type="ECO:0000256" key="1">
    <source>
        <dbReference type="ARBA" id="ARBA00005187"/>
    </source>
</evidence>
<dbReference type="PIRSF" id="PIRSF001589">
    <property type="entry name" value="Asn_synthetase_glu-h"/>
    <property type="match status" value="1"/>
</dbReference>
<dbReference type="GO" id="GO:0004066">
    <property type="term" value="F:asparagine synthase (glutamine-hydrolyzing) activity"/>
    <property type="evidence" value="ECO:0007669"/>
    <property type="project" value="UniProtKB-EC"/>
</dbReference>
<dbReference type="PATRIC" id="fig|1171373.8.peg.1934"/>
<dbReference type="InterPro" id="IPR014729">
    <property type="entry name" value="Rossmann-like_a/b/a_fold"/>
</dbReference>
<dbReference type="PANTHER" id="PTHR43284">
    <property type="entry name" value="ASPARAGINE SYNTHETASE (GLUTAMINE-HYDROLYZING)"/>
    <property type="match status" value="1"/>
</dbReference>
<evidence type="ECO:0000256" key="10">
    <source>
        <dbReference type="PIRSR" id="PIRSR001589-2"/>
    </source>
</evidence>
<comment type="similarity">
    <text evidence="2">Belongs to the asparagine synthetase family.</text>
</comment>
<dbReference type="EMBL" id="CP003493">
    <property type="protein sequence ID" value="AFV89751.1"/>
    <property type="molecule type" value="Genomic_DNA"/>
</dbReference>
<keyword evidence="5 10" id="KW-0067">ATP-binding</keyword>
<feature type="binding site" evidence="10">
    <location>
        <begin position="358"/>
        <end position="359"/>
    </location>
    <ligand>
        <name>ATP</name>
        <dbReference type="ChEBI" id="CHEBI:30616"/>
    </ligand>
</feature>
<dbReference type="eggNOG" id="COG0367">
    <property type="taxonomic scope" value="Bacteria"/>
</dbReference>
<dbReference type="Proteomes" id="UP000000214">
    <property type="component" value="Chromosome"/>
</dbReference>
<keyword evidence="4 10" id="KW-0547">Nucleotide-binding</keyword>
<dbReference type="SUPFAM" id="SSF52402">
    <property type="entry name" value="Adenine nucleotide alpha hydrolases-like"/>
    <property type="match status" value="1"/>
</dbReference>
<comment type="catalytic activity">
    <reaction evidence="8">
        <text>L-aspartate + L-glutamine + ATP + H2O = L-asparagine + L-glutamate + AMP + diphosphate + H(+)</text>
        <dbReference type="Rhea" id="RHEA:12228"/>
        <dbReference type="ChEBI" id="CHEBI:15377"/>
        <dbReference type="ChEBI" id="CHEBI:15378"/>
        <dbReference type="ChEBI" id="CHEBI:29985"/>
        <dbReference type="ChEBI" id="CHEBI:29991"/>
        <dbReference type="ChEBI" id="CHEBI:30616"/>
        <dbReference type="ChEBI" id="CHEBI:33019"/>
        <dbReference type="ChEBI" id="CHEBI:58048"/>
        <dbReference type="ChEBI" id="CHEBI:58359"/>
        <dbReference type="ChEBI" id="CHEBI:456215"/>
        <dbReference type="EC" id="6.3.5.4"/>
    </reaction>
</comment>
<evidence type="ECO:0000256" key="3">
    <source>
        <dbReference type="ARBA" id="ARBA00012737"/>
    </source>
</evidence>
<dbReference type="NCBIfam" id="TIGR01536">
    <property type="entry name" value="asn_synth_AEB"/>
    <property type="match status" value="1"/>
</dbReference>
<dbReference type="RefSeq" id="WP_015070652.1">
    <property type="nucleotide sequence ID" value="NC_019395.1"/>
</dbReference>
<keyword evidence="13" id="KW-0436">Ligase</keyword>
<keyword evidence="9" id="KW-0028">Amino-acid biosynthesis</keyword>
<dbReference type="PROSITE" id="PS51278">
    <property type="entry name" value="GATASE_TYPE_2"/>
    <property type="match status" value="1"/>
</dbReference>
<dbReference type="InterPro" id="IPR017932">
    <property type="entry name" value="GATase_2_dom"/>
</dbReference>
<evidence type="ECO:0000259" key="12">
    <source>
        <dbReference type="PROSITE" id="PS51278"/>
    </source>
</evidence>
<dbReference type="InterPro" id="IPR033738">
    <property type="entry name" value="AsnB_N"/>
</dbReference>
<feature type="site" description="Important for beta-aspartyl-AMP intermediate formation" evidence="11">
    <location>
        <position position="360"/>
    </location>
</feature>
<dbReference type="InterPro" id="IPR006426">
    <property type="entry name" value="Asn_synth_AEB"/>
</dbReference>
<proteinExistence type="inferred from homology"/>
<dbReference type="InterPro" id="IPR051786">
    <property type="entry name" value="ASN_synthetase/amidase"/>
</dbReference>
<dbReference type="GO" id="GO:0006529">
    <property type="term" value="P:asparagine biosynthetic process"/>
    <property type="evidence" value="ECO:0007669"/>
    <property type="project" value="UniProtKB-KW"/>
</dbReference>
<dbReference type="CDD" id="cd01991">
    <property type="entry name" value="Asn_synthase_B_C"/>
    <property type="match status" value="1"/>
</dbReference>
<dbReference type="CDD" id="cd00712">
    <property type="entry name" value="AsnB"/>
    <property type="match status" value="1"/>
</dbReference>
<dbReference type="InterPro" id="IPR029055">
    <property type="entry name" value="Ntn_hydrolases_N"/>
</dbReference>
<name>K7RTN0_ACIA4</name>
<dbReference type="SUPFAM" id="SSF56235">
    <property type="entry name" value="N-terminal nucleophile aminohydrolases (Ntn hydrolases)"/>
    <property type="match status" value="1"/>
</dbReference>
<dbReference type="PANTHER" id="PTHR43284:SF1">
    <property type="entry name" value="ASPARAGINE SYNTHETASE"/>
    <property type="match status" value="1"/>
</dbReference>